<dbReference type="RefSeq" id="WP_184260713.1">
    <property type="nucleotide sequence ID" value="NZ_JACHIO010000033.1"/>
</dbReference>
<dbReference type="Proteomes" id="UP000584867">
    <property type="component" value="Unassembled WGS sequence"/>
</dbReference>
<dbReference type="CDD" id="cd00118">
    <property type="entry name" value="LysM"/>
    <property type="match status" value="1"/>
</dbReference>
<reference evidence="2 3" key="1">
    <citation type="submission" date="2020-08" db="EMBL/GenBank/DDBJ databases">
        <title>Genomic Encyclopedia of Type Strains, Phase IV (KMG-V): Genome sequencing to study the core and pangenomes of soil and plant-associated prokaryotes.</title>
        <authorList>
            <person name="Whitman W."/>
        </authorList>
    </citation>
    <scope>NUCLEOTIDE SEQUENCE [LARGE SCALE GENOMIC DNA]</scope>
    <source>
        <strain evidence="2 3">X5P3</strain>
    </source>
</reference>
<dbReference type="AlphaFoldDB" id="A0A7W7ZV19"/>
<evidence type="ECO:0000313" key="2">
    <source>
        <dbReference type="EMBL" id="MBB5066697.1"/>
    </source>
</evidence>
<evidence type="ECO:0000313" key="3">
    <source>
        <dbReference type="Proteomes" id="UP000584867"/>
    </source>
</evidence>
<dbReference type="EMBL" id="JACHIO010000033">
    <property type="protein sequence ID" value="MBB5066697.1"/>
    <property type="molecule type" value="Genomic_DNA"/>
</dbReference>
<feature type="domain" description="LysM" evidence="1">
    <location>
        <begin position="159"/>
        <end position="203"/>
    </location>
</feature>
<sequence>MATPTPSRPDTSGLTEAWLRGIPHTPLDPDWSVYDNDIAVITRTYNEYLAKQQGFVPLDPLLVKAMCWTETGANVPEWRTRPMQIGNAGDAGLAELLKTKPLNRLLLPPAFYKGGALQLTSANVRTIPAFNIRAGIGYLLLRACRLNGPWLPVDNGQTFSDKVRKGDSLDRIAARDHTTVDELRNANPKLNPSALKLGAELSFRHMTEYFFLGFVGRVDEARAAATYNNNDVDGYTKKLLYCMWVFQGGAQAEDAAKAAALATVRKGK</sequence>
<evidence type="ECO:0000259" key="1">
    <source>
        <dbReference type="PROSITE" id="PS51782"/>
    </source>
</evidence>
<comment type="caution">
    <text evidence="2">The sequence shown here is derived from an EMBL/GenBank/DDBJ whole genome shotgun (WGS) entry which is preliminary data.</text>
</comment>
<dbReference type="SMART" id="SM00257">
    <property type="entry name" value="LysM"/>
    <property type="match status" value="1"/>
</dbReference>
<dbReference type="PROSITE" id="PS51782">
    <property type="entry name" value="LYSM"/>
    <property type="match status" value="1"/>
</dbReference>
<dbReference type="Pfam" id="PF01476">
    <property type="entry name" value="LysM"/>
    <property type="match status" value="1"/>
</dbReference>
<gene>
    <name evidence="2" type="ORF">HDF15_005081</name>
</gene>
<name>A0A7W7ZV19_9BACT</name>
<organism evidence="2 3">
    <name type="scientific">Granulicella mallensis</name>
    <dbReference type="NCBI Taxonomy" id="940614"/>
    <lineage>
        <taxon>Bacteria</taxon>
        <taxon>Pseudomonadati</taxon>
        <taxon>Acidobacteriota</taxon>
        <taxon>Terriglobia</taxon>
        <taxon>Terriglobales</taxon>
        <taxon>Acidobacteriaceae</taxon>
        <taxon>Granulicella</taxon>
    </lineage>
</organism>
<dbReference type="Gene3D" id="3.10.350.10">
    <property type="entry name" value="LysM domain"/>
    <property type="match status" value="1"/>
</dbReference>
<dbReference type="InterPro" id="IPR036779">
    <property type="entry name" value="LysM_dom_sf"/>
</dbReference>
<protein>
    <recommendedName>
        <fullName evidence="1">LysM domain-containing protein</fullName>
    </recommendedName>
</protein>
<accession>A0A7W7ZV19</accession>
<dbReference type="InterPro" id="IPR018392">
    <property type="entry name" value="LysM"/>
</dbReference>
<proteinExistence type="predicted"/>
<dbReference type="SUPFAM" id="SSF54106">
    <property type="entry name" value="LysM domain"/>
    <property type="match status" value="1"/>
</dbReference>